<dbReference type="InterPro" id="IPR001394">
    <property type="entry name" value="Peptidase_C19_UCH"/>
</dbReference>
<feature type="region of interest" description="Disordered" evidence="1">
    <location>
        <begin position="528"/>
        <end position="555"/>
    </location>
</feature>
<dbReference type="InterPro" id="IPR038765">
    <property type="entry name" value="Papain-like_cys_pep_sf"/>
</dbReference>
<dbReference type="InterPro" id="IPR028889">
    <property type="entry name" value="USP"/>
</dbReference>
<feature type="domain" description="USP" evidence="2">
    <location>
        <begin position="30"/>
        <end position="468"/>
    </location>
</feature>
<dbReference type="CDD" id="cd02257">
    <property type="entry name" value="Peptidase_C19"/>
    <property type="match status" value="1"/>
</dbReference>
<dbReference type="Proteomes" id="UP001470230">
    <property type="component" value="Unassembled WGS sequence"/>
</dbReference>
<dbReference type="PROSITE" id="PS50235">
    <property type="entry name" value="USP_3"/>
    <property type="match status" value="1"/>
</dbReference>
<feature type="compositionally biased region" description="Acidic residues" evidence="1">
    <location>
        <begin position="698"/>
        <end position="714"/>
    </location>
</feature>
<proteinExistence type="predicted"/>
<comment type="caution">
    <text evidence="3">The sequence shown here is derived from an EMBL/GenBank/DDBJ whole genome shotgun (WGS) entry which is preliminary data.</text>
</comment>
<dbReference type="PANTHER" id="PTHR24006">
    <property type="entry name" value="UBIQUITIN CARBOXYL-TERMINAL HYDROLASE"/>
    <property type="match status" value="1"/>
</dbReference>
<dbReference type="SUPFAM" id="SSF54001">
    <property type="entry name" value="Cysteine proteinases"/>
    <property type="match status" value="1"/>
</dbReference>
<name>A0ABR2JSL9_9EUKA</name>
<evidence type="ECO:0000256" key="1">
    <source>
        <dbReference type="SAM" id="MobiDB-lite"/>
    </source>
</evidence>
<dbReference type="InterPro" id="IPR050164">
    <property type="entry name" value="Peptidase_C19"/>
</dbReference>
<dbReference type="Gene3D" id="3.30.420.10">
    <property type="entry name" value="Ribonuclease H-like superfamily/Ribonuclease H"/>
    <property type="match status" value="1"/>
</dbReference>
<evidence type="ECO:0000313" key="4">
    <source>
        <dbReference type="Proteomes" id="UP001470230"/>
    </source>
</evidence>
<organism evidence="3 4">
    <name type="scientific">Tritrichomonas musculus</name>
    <dbReference type="NCBI Taxonomy" id="1915356"/>
    <lineage>
        <taxon>Eukaryota</taxon>
        <taxon>Metamonada</taxon>
        <taxon>Parabasalia</taxon>
        <taxon>Tritrichomonadida</taxon>
        <taxon>Tritrichomonadidae</taxon>
        <taxon>Tritrichomonas</taxon>
    </lineage>
</organism>
<protein>
    <recommendedName>
        <fullName evidence="2">USP domain-containing protein</fullName>
    </recommendedName>
</protein>
<dbReference type="InterPro" id="IPR036397">
    <property type="entry name" value="RNaseH_sf"/>
</dbReference>
<feature type="compositionally biased region" description="Acidic residues" evidence="1">
    <location>
        <begin position="539"/>
        <end position="555"/>
    </location>
</feature>
<sequence length="1000" mass="116454">MSERRNPELLKQRLDTIEQANLDIDYHVFRGINNPDNKCYAISLLQLLFHCPDFIDYISSHPLTNINEKLLKDIYDTFYSNKSNSISINNFFKEWKGWEGSKVLPDGVQDINEFFLYFMNSISDDLRSLFIFKAYESNDNVNDYIFLRINLSSFIHDIRSLIINETTITSHIESHPKNLFIQLDRAKGTQILNPDFVTINSTIVFKDFYYKFIGVSVFEPFEHYHSIIKISEHYFDFDDKLVSPLFLDNFSVSPSSYTRCLDCSQSANRSSILFLYTLSNIDDLSIIQLSPIMQNLMSNHPQQTNILHFHEVDGNEKYVEISNKDLVRKKIILSSMPEIDFFGTMKFNTEGIPNRIIEPIEANRFQKLRQIFQWISQIFRHFKQFDSGKINSYLILNQLGHSDDDDIEFIRVQGFILYDIITNALLPKDNLDFDDVKAALQEIKDAYEAKYNDVIVFEQAYEATFADIIDEEETYRTRSTDEDYSFISNNLPPRMECVSSTEYATIYHTTTEELQKVDFVFSNDENGQIPIETNSIDSNNDDDDDDDSNDDELNECTDDNQFFLLNYNWRERVEILEAKNILEQIRKKVIQRKSNKPPSEQTKSGLKRAIKYEFMRDWEKNKNEYRQSSRFAKEWIEHNVNNPKPLSLVLDYNKIIEAENKNKKENEKKSPYYTLSVITIKHWLQKEKGKKAKKVPDEDSEQEQEQEREDEQEQEQIPMEDQKTKTWGGKRNFKLNDDVLLCLICLVLDFPNFSASSFVKFLNSEYGPCCANNIKKRTVQNALHCLKFTVKKAYFCPPARNSIGFRIYRIAWAMFLDEISNKEDVLIGFIDEAGVTVNEGSKYGRSYLGVTPMINSPLSSCKVSVLSCVFPGFGVLYRFYGRSILGKDYAAFLHDAASFLRIHICSSKAQIVLIEDNCKIHRTKEVENVIDRLKLGVLPDVPYSPALNGVVEGYFGFVKMKHTEVFSDEAYENAFCDDQFIRESWINISDSLFTVEKTKS</sequence>
<feature type="region of interest" description="Disordered" evidence="1">
    <location>
        <begin position="689"/>
        <end position="723"/>
    </location>
</feature>
<reference evidence="3 4" key="1">
    <citation type="submission" date="2024-04" db="EMBL/GenBank/DDBJ databases">
        <title>Tritrichomonas musculus Genome.</title>
        <authorList>
            <person name="Alves-Ferreira E."/>
            <person name="Grigg M."/>
            <person name="Lorenzi H."/>
            <person name="Galac M."/>
        </authorList>
    </citation>
    <scope>NUCLEOTIDE SEQUENCE [LARGE SCALE GENOMIC DNA]</scope>
    <source>
        <strain evidence="3 4">EAF2021</strain>
    </source>
</reference>
<accession>A0ABR2JSL9</accession>
<dbReference type="Gene3D" id="3.90.70.10">
    <property type="entry name" value="Cysteine proteinases"/>
    <property type="match status" value="1"/>
</dbReference>
<evidence type="ECO:0000259" key="2">
    <source>
        <dbReference type="PROSITE" id="PS50235"/>
    </source>
</evidence>
<gene>
    <name evidence="3" type="ORF">M9Y10_044393</name>
</gene>
<keyword evidence="4" id="KW-1185">Reference proteome</keyword>
<dbReference type="InterPro" id="IPR038717">
    <property type="entry name" value="Tc1-like_DDE_dom"/>
</dbReference>
<evidence type="ECO:0000313" key="3">
    <source>
        <dbReference type="EMBL" id="KAK8881757.1"/>
    </source>
</evidence>
<dbReference type="Pfam" id="PF00443">
    <property type="entry name" value="UCH"/>
    <property type="match status" value="1"/>
</dbReference>
<dbReference type="Pfam" id="PF13358">
    <property type="entry name" value="DDE_3"/>
    <property type="match status" value="1"/>
</dbReference>
<dbReference type="EMBL" id="JAPFFF010000009">
    <property type="protein sequence ID" value="KAK8881757.1"/>
    <property type="molecule type" value="Genomic_DNA"/>
</dbReference>